<evidence type="ECO:0000313" key="5">
    <source>
        <dbReference type="EMBL" id="ATQ69962.1"/>
    </source>
</evidence>
<evidence type="ECO:0000256" key="1">
    <source>
        <dbReference type="SAM" id="MobiDB-lite"/>
    </source>
</evidence>
<dbReference type="SMART" id="SM00978">
    <property type="entry name" value="Tim44"/>
    <property type="match status" value="1"/>
</dbReference>
<feature type="transmembrane region" description="Helical" evidence="2">
    <location>
        <begin position="122"/>
        <end position="143"/>
    </location>
</feature>
<sequence length="325" mass="33639">MSLRTSHLKSLSALALAALLALAPAVGEAKMGGGMSSGSRGSRSFSAPPATNTAPRPAAPMQRSYETPQAQGMNRPAFNPAPSPGMGSFGRGLLGGLAGGLLGAGLFGMLTGHGLGGGLGGFASMIGLLLQLALIFFLARLAFQWFAGRKLAGAFGGTGGAGPRPGGPGFGFMGFPGGGGAQTPERSAPISLSQADFPAFERLLGETQEAYSREDVARLDALTTPEMASYFAEDLKSNAREGVVNRISGVKLLQGDLAEAWREGGDEYATVAMRFSLVDQFVERATGRVVRGDATPTQSTEVWTFRRPAGRGPEAWRLSAIQQTT</sequence>
<reference evidence="6" key="1">
    <citation type="submission" date="2017-10" db="EMBL/GenBank/DDBJ databases">
        <title>Completed PacBio SMRT sequence of Methylosinus trichosporium OB3b reveals presence of a third large plasmid.</title>
        <authorList>
            <person name="Charles T.C."/>
            <person name="Lynch M.D.J."/>
            <person name="Heil J.R."/>
            <person name="Cheng J."/>
        </authorList>
    </citation>
    <scope>NUCLEOTIDE SEQUENCE [LARGE SCALE GENOMIC DNA]</scope>
    <source>
        <strain evidence="6">OB3b</strain>
    </source>
</reference>
<evidence type="ECO:0000259" key="4">
    <source>
        <dbReference type="SMART" id="SM00978"/>
    </source>
</evidence>
<dbReference type="PANTHER" id="PTHR41542">
    <property type="entry name" value="BLL5807 PROTEIN"/>
    <property type="match status" value="1"/>
</dbReference>
<accession>A0A2D2D4R2</accession>
<keyword evidence="2" id="KW-0472">Membrane</keyword>
<keyword evidence="6" id="KW-1185">Reference proteome</keyword>
<keyword evidence="2" id="KW-0812">Transmembrane</keyword>
<feature type="transmembrane region" description="Helical" evidence="2">
    <location>
        <begin position="89"/>
        <end position="110"/>
    </location>
</feature>
<evidence type="ECO:0000313" key="6">
    <source>
        <dbReference type="Proteomes" id="UP000230709"/>
    </source>
</evidence>
<dbReference type="STRING" id="595536.GCA_000178815_01138"/>
<dbReference type="Proteomes" id="UP000230709">
    <property type="component" value="Chromosome"/>
</dbReference>
<feature type="region of interest" description="Disordered" evidence="1">
    <location>
        <begin position="31"/>
        <end position="82"/>
    </location>
</feature>
<feature type="domain" description="Tim44-like" evidence="4">
    <location>
        <begin position="178"/>
        <end position="323"/>
    </location>
</feature>
<dbReference type="Pfam" id="PF04280">
    <property type="entry name" value="Tim44"/>
    <property type="match status" value="1"/>
</dbReference>
<dbReference type="KEGG" id="mtw:CQW49_20285"/>
<feature type="compositionally biased region" description="Low complexity" evidence="1">
    <location>
        <begin position="37"/>
        <end position="60"/>
    </location>
</feature>
<name>A0A2D2D4R2_METT3</name>
<evidence type="ECO:0000256" key="3">
    <source>
        <dbReference type="SAM" id="SignalP"/>
    </source>
</evidence>
<dbReference type="AlphaFoldDB" id="A0A2D2D4R2"/>
<keyword evidence="3" id="KW-0732">Signal</keyword>
<evidence type="ECO:0000256" key="2">
    <source>
        <dbReference type="SAM" id="Phobius"/>
    </source>
</evidence>
<dbReference type="RefSeq" id="WP_003611604.1">
    <property type="nucleotide sequence ID" value="NZ_ADVE02000001.1"/>
</dbReference>
<protein>
    <submittedName>
        <fullName evidence="5">Tim44 domain-containing protein</fullName>
    </submittedName>
</protein>
<feature type="signal peptide" evidence="3">
    <location>
        <begin position="1"/>
        <end position="17"/>
    </location>
</feature>
<dbReference type="EMBL" id="CP023737">
    <property type="protein sequence ID" value="ATQ69962.1"/>
    <property type="molecule type" value="Genomic_DNA"/>
</dbReference>
<dbReference type="InterPro" id="IPR032710">
    <property type="entry name" value="NTF2-like_dom_sf"/>
</dbReference>
<feature type="chain" id="PRO_5013575102" evidence="3">
    <location>
        <begin position="18"/>
        <end position="325"/>
    </location>
</feature>
<dbReference type="PANTHER" id="PTHR41542:SF1">
    <property type="entry name" value="BLL5807 PROTEIN"/>
    <property type="match status" value="1"/>
</dbReference>
<keyword evidence="2" id="KW-1133">Transmembrane helix</keyword>
<proteinExistence type="predicted"/>
<dbReference type="SUPFAM" id="SSF54427">
    <property type="entry name" value="NTF2-like"/>
    <property type="match status" value="1"/>
</dbReference>
<organism evidence="5 6">
    <name type="scientific">Methylosinus trichosporium (strain ATCC 35070 / NCIMB 11131 / UNIQEM 75 / OB3b)</name>
    <dbReference type="NCBI Taxonomy" id="595536"/>
    <lineage>
        <taxon>Bacteria</taxon>
        <taxon>Pseudomonadati</taxon>
        <taxon>Pseudomonadota</taxon>
        <taxon>Alphaproteobacteria</taxon>
        <taxon>Hyphomicrobiales</taxon>
        <taxon>Methylocystaceae</taxon>
        <taxon>Methylosinus</taxon>
    </lineage>
</organism>
<dbReference type="InterPro" id="IPR007379">
    <property type="entry name" value="Tim44-like_dom"/>
</dbReference>
<dbReference type="Gene3D" id="3.10.450.240">
    <property type="match status" value="1"/>
</dbReference>
<gene>
    <name evidence="5" type="ORF">CQW49_20285</name>
</gene>